<feature type="domain" description="Heterokaryon incompatibility" evidence="1">
    <location>
        <begin position="1"/>
        <end position="70"/>
    </location>
</feature>
<dbReference type="PANTHER" id="PTHR33112">
    <property type="entry name" value="DOMAIN PROTEIN, PUTATIVE-RELATED"/>
    <property type="match status" value="1"/>
</dbReference>
<gene>
    <name evidence="2" type="ORF">G647_00276</name>
</gene>
<dbReference type="GeneID" id="19978769"/>
<dbReference type="PANTHER" id="PTHR33112:SF1">
    <property type="entry name" value="HETEROKARYON INCOMPATIBILITY DOMAIN-CONTAINING PROTEIN"/>
    <property type="match status" value="1"/>
</dbReference>
<evidence type="ECO:0000313" key="2">
    <source>
        <dbReference type="EMBL" id="ETI27827.1"/>
    </source>
</evidence>
<evidence type="ECO:0000313" key="3">
    <source>
        <dbReference type="Proteomes" id="UP000030678"/>
    </source>
</evidence>
<sequence>MAVLYESAELTIIAAAGDGADYGLPGVPSRHRLEQRCIQVGGHDYIVFDTPLNSALQDSRYITRGWTYQEEASSVRLRRLYFTDHQIYFECRESHSCEIVVAADRLLRFMKERGNRVSKVDPTDIDKGNAAWHHIGAVFERTLTDESDDLGHQTSKLLLWSSDIKNFLVKMIAHIEGHTDARTDRRTGKAV</sequence>
<dbReference type="OrthoDB" id="5135333at2759"/>
<dbReference type="RefSeq" id="XP_008721901.1">
    <property type="nucleotide sequence ID" value="XM_008723679.1"/>
</dbReference>
<dbReference type="VEuPathDB" id="FungiDB:G647_00276"/>
<dbReference type="Pfam" id="PF06985">
    <property type="entry name" value="HET"/>
    <property type="match status" value="1"/>
</dbReference>
<name>V9DPE0_9EURO</name>
<dbReference type="HOGENOM" id="CLU_1421279_0_0_1"/>
<dbReference type="Proteomes" id="UP000030678">
    <property type="component" value="Unassembled WGS sequence"/>
</dbReference>
<protein>
    <recommendedName>
        <fullName evidence="1">Heterokaryon incompatibility domain-containing protein</fullName>
    </recommendedName>
</protein>
<evidence type="ECO:0000259" key="1">
    <source>
        <dbReference type="Pfam" id="PF06985"/>
    </source>
</evidence>
<proteinExistence type="predicted"/>
<dbReference type="EMBL" id="KB822697">
    <property type="protein sequence ID" value="ETI27827.1"/>
    <property type="molecule type" value="Genomic_DNA"/>
</dbReference>
<dbReference type="InterPro" id="IPR010730">
    <property type="entry name" value="HET"/>
</dbReference>
<accession>V9DPE0</accession>
<dbReference type="AlphaFoldDB" id="V9DPE0"/>
<organism evidence="2 3">
    <name type="scientific">Cladophialophora carrionii CBS 160.54</name>
    <dbReference type="NCBI Taxonomy" id="1279043"/>
    <lineage>
        <taxon>Eukaryota</taxon>
        <taxon>Fungi</taxon>
        <taxon>Dikarya</taxon>
        <taxon>Ascomycota</taxon>
        <taxon>Pezizomycotina</taxon>
        <taxon>Eurotiomycetes</taxon>
        <taxon>Chaetothyriomycetidae</taxon>
        <taxon>Chaetothyriales</taxon>
        <taxon>Herpotrichiellaceae</taxon>
        <taxon>Cladophialophora</taxon>
    </lineage>
</organism>
<reference evidence="2 3" key="1">
    <citation type="submission" date="2013-03" db="EMBL/GenBank/DDBJ databases">
        <title>The Genome Sequence of Cladophialophora carrionii CBS 160.54.</title>
        <authorList>
            <consortium name="The Broad Institute Genomics Platform"/>
            <person name="Cuomo C."/>
            <person name="de Hoog S."/>
            <person name="Gorbushina A."/>
            <person name="Walker B."/>
            <person name="Young S.K."/>
            <person name="Zeng Q."/>
            <person name="Gargeya S."/>
            <person name="Fitzgerald M."/>
            <person name="Haas B."/>
            <person name="Abouelleil A."/>
            <person name="Allen A.W."/>
            <person name="Alvarado L."/>
            <person name="Arachchi H.M."/>
            <person name="Berlin A.M."/>
            <person name="Chapman S.B."/>
            <person name="Gainer-Dewar J."/>
            <person name="Goldberg J."/>
            <person name="Griggs A."/>
            <person name="Gujja S."/>
            <person name="Hansen M."/>
            <person name="Howarth C."/>
            <person name="Imamovic A."/>
            <person name="Ireland A."/>
            <person name="Larimer J."/>
            <person name="McCowan C."/>
            <person name="Murphy C."/>
            <person name="Pearson M."/>
            <person name="Poon T.W."/>
            <person name="Priest M."/>
            <person name="Roberts A."/>
            <person name="Saif S."/>
            <person name="Shea T."/>
            <person name="Sisk P."/>
            <person name="Sykes S."/>
            <person name="Wortman J."/>
            <person name="Nusbaum C."/>
            <person name="Birren B."/>
        </authorList>
    </citation>
    <scope>NUCLEOTIDE SEQUENCE [LARGE SCALE GENOMIC DNA]</scope>
    <source>
        <strain evidence="2 3">CBS 160.54</strain>
    </source>
</reference>